<dbReference type="InterPro" id="IPR025478">
    <property type="entry name" value="COP23"/>
</dbReference>
<feature type="chain" id="PRO_5012768953" description="Circadian oscillating protein COP23" evidence="1">
    <location>
        <begin position="19"/>
        <end position="213"/>
    </location>
</feature>
<reference evidence="3" key="1">
    <citation type="submission" date="2015-10" db="EMBL/GenBank/DDBJ databases">
        <authorList>
            <person name="Regsiter A."/>
            <person name="william w."/>
        </authorList>
    </citation>
    <scope>NUCLEOTIDE SEQUENCE [LARGE SCALE GENOMIC DNA]</scope>
</reference>
<dbReference type="RefSeq" id="WP_245824184.1">
    <property type="nucleotide sequence ID" value="NZ_LN889782.1"/>
</dbReference>
<keyword evidence="3" id="KW-1185">Reference proteome</keyword>
<dbReference type="EMBL" id="CZDF01000132">
    <property type="protein sequence ID" value="CUR31018.1"/>
    <property type="molecule type" value="Genomic_DNA"/>
</dbReference>
<keyword evidence="1" id="KW-0732">Signal</keyword>
<evidence type="ECO:0000313" key="3">
    <source>
        <dbReference type="Proteomes" id="UP000184315"/>
    </source>
</evidence>
<evidence type="ECO:0000256" key="1">
    <source>
        <dbReference type="SAM" id="SignalP"/>
    </source>
</evidence>
<dbReference type="AlphaFoldDB" id="A0A1J1LG91"/>
<gene>
    <name evidence="2" type="ORF">PL9214290609</name>
</gene>
<feature type="signal peptide" evidence="1">
    <location>
        <begin position="1"/>
        <end position="18"/>
    </location>
</feature>
<dbReference type="Pfam" id="PF14218">
    <property type="entry name" value="COP23"/>
    <property type="match status" value="1"/>
</dbReference>
<proteinExistence type="predicted"/>
<dbReference type="STRING" id="671072.PL9214290609"/>
<dbReference type="Proteomes" id="UP000184315">
    <property type="component" value="Unassembled WGS sequence"/>
</dbReference>
<evidence type="ECO:0008006" key="4">
    <source>
        <dbReference type="Google" id="ProtNLM"/>
    </source>
</evidence>
<accession>A0A1J1LG91</accession>
<sequence length="213" mass="23930">MKNLIFLKSLKMSAIAFNTFFVLTSASQGRELSPNSSCDFGNGNRCQQNQVEIPNYQYAERVRQQFYCGVSSDGIPTTFVKNSRGTFPVIRWVSRIFDDAGYVPETRCRQVSSKFQQFYERGLLNYVTTGRVNQQPVICVSNSQEGPCLGVLFTLKPEQNANRTLQQLFDLRANASAGPLEESKGRFYLDLNQYIEDKGSVSASDSVGLDEQP</sequence>
<organism evidence="2 3">
    <name type="scientific">Planktothrix tepida PCC 9214</name>
    <dbReference type="NCBI Taxonomy" id="671072"/>
    <lineage>
        <taxon>Bacteria</taxon>
        <taxon>Bacillati</taxon>
        <taxon>Cyanobacteriota</taxon>
        <taxon>Cyanophyceae</taxon>
        <taxon>Oscillatoriophycideae</taxon>
        <taxon>Oscillatoriales</taxon>
        <taxon>Microcoleaceae</taxon>
        <taxon>Planktothrix</taxon>
    </lineage>
</organism>
<protein>
    <recommendedName>
        <fullName evidence="4">Circadian oscillating protein COP23</fullName>
    </recommendedName>
</protein>
<evidence type="ECO:0000313" key="2">
    <source>
        <dbReference type="EMBL" id="CUR31018.1"/>
    </source>
</evidence>
<name>A0A1J1LG91_9CYAN</name>